<evidence type="ECO:0000313" key="4">
    <source>
        <dbReference type="Proteomes" id="UP000789508"/>
    </source>
</evidence>
<protein>
    <submittedName>
        <fullName evidence="3">4767_t:CDS:1</fullName>
    </submittedName>
</protein>
<dbReference type="Pfam" id="PF20882">
    <property type="entry name" value="Sos7"/>
    <property type="match status" value="1"/>
</dbReference>
<organism evidence="3 4">
    <name type="scientific">Ambispora leptoticha</name>
    <dbReference type="NCBI Taxonomy" id="144679"/>
    <lineage>
        <taxon>Eukaryota</taxon>
        <taxon>Fungi</taxon>
        <taxon>Fungi incertae sedis</taxon>
        <taxon>Mucoromycota</taxon>
        <taxon>Glomeromycotina</taxon>
        <taxon>Glomeromycetes</taxon>
        <taxon>Archaeosporales</taxon>
        <taxon>Ambisporaceae</taxon>
        <taxon>Ambispora</taxon>
    </lineage>
</organism>
<dbReference type="PANTHER" id="PTHR37329:SF1">
    <property type="entry name" value="KINETOCHORE PROTEIN SOS7"/>
    <property type="match status" value="1"/>
</dbReference>
<keyword evidence="1" id="KW-0175">Coiled coil</keyword>
<dbReference type="InterPro" id="IPR048781">
    <property type="entry name" value="Sos7_CC"/>
</dbReference>
<feature type="domain" description="Kinetochore protein Sos7 coiled-coil" evidence="2">
    <location>
        <begin position="98"/>
        <end position="180"/>
    </location>
</feature>
<dbReference type="GO" id="GO:0051315">
    <property type="term" value="P:attachment of mitotic spindle microtubules to kinetochore"/>
    <property type="evidence" value="ECO:0007669"/>
    <property type="project" value="TreeGrafter"/>
</dbReference>
<dbReference type="Proteomes" id="UP000789508">
    <property type="component" value="Unassembled WGS sequence"/>
</dbReference>
<feature type="coiled-coil region" evidence="1">
    <location>
        <begin position="185"/>
        <end position="276"/>
    </location>
</feature>
<reference evidence="3" key="1">
    <citation type="submission" date="2021-06" db="EMBL/GenBank/DDBJ databases">
        <authorList>
            <person name="Kallberg Y."/>
            <person name="Tangrot J."/>
            <person name="Rosling A."/>
        </authorList>
    </citation>
    <scope>NUCLEOTIDE SEQUENCE</scope>
    <source>
        <strain evidence="3">FL130A</strain>
    </source>
</reference>
<dbReference type="EMBL" id="CAJVPS010000670">
    <property type="protein sequence ID" value="CAG8502267.1"/>
    <property type="molecule type" value="Genomic_DNA"/>
</dbReference>
<evidence type="ECO:0000259" key="2">
    <source>
        <dbReference type="Pfam" id="PF20882"/>
    </source>
</evidence>
<dbReference type="AlphaFoldDB" id="A0A9N9F152"/>
<proteinExistence type="predicted"/>
<dbReference type="InterPro" id="IPR037475">
    <property type="entry name" value="Sos7"/>
</dbReference>
<name>A0A9N9F152_9GLOM</name>
<evidence type="ECO:0000313" key="3">
    <source>
        <dbReference type="EMBL" id="CAG8502267.1"/>
    </source>
</evidence>
<gene>
    <name evidence="3" type="ORF">ALEPTO_LOCUS3545</name>
</gene>
<dbReference type="GO" id="GO:0034501">
    <property type="term" value="P:protein localization to kinetochore"/>
    <property type="evidence" value="ECO:0007669"/>
    <property type="project" value="InterPro"/>
</dbReference>
<sequence>EKMQDISTNNSNSNTSVLETKNEISHLQNVIESFSITKFYAYQLHDQFFQQLVADRVMNNGGSGEEHGGSGSSSFVPKVLANPRRYYNELRHLKEKCSKLRFNYFELTTREKFLKVILDGQPQKVLFSDTIDETLTDAQIMQQVLIEEKDIFELEAYDLEKKTNLKNVKNLFQQIENEAIEHEYVSANIEEISNLIEEVEEMEREFAIVSQSASTESKYTMQEAQLILEEQTMQLQRINREILNYKNDITDLKCQYDSIEQEATDLANMLKLQEQRAAESVRLAQIKDPKIEETYNWWTSCSQTYCQLLGIDRGDMNELNR</sequence>
<dbReference type="GO" id="GO:0000776">
    <property type="term" value="C:kinetochore"/>
    <property type="evidence" value="ECO:0007669"/>
    <property type="project" value="InterPro"/>
</dbReference>
<dbReference type="PANTHER" id="PTHR37329">
    <property type="entry name" value="KINETOCHORE PROTEIN SOS7"/>
    <property type="match status" value="1"/>
</dbReference>
<feature type="non-terminal residue" evidence="3">
    <location>
        <position position="321"/>
    </location>
</feature>
<comment type="caution">
    <text evidence="3">The sequence shown here is derived from an EMBL/GenBank/DDBJ whole genome shotgun (WGS) entry which is preliminary data.</text>
</comment>
<evidence type="ECO:0000256" key="1">
    <source>
        <dbReference type="SAM" id="Coils"/>
    </source>
</evidence>
<accession>A0A9N9F152</accession>
<keyword evidence="4" id="KW-1185">Reference proteome</keyword>
<dbReference type="OrthoDB" id="18959at2759"/>